<dbReference type="GO" id="GO:0055085">
    <property type="term" value="P:transmembrane transport"/>
    <property type="evidence" value="ECO:0007669"/>
    <property type="project" value="InterPro"/>
</dbReference>
<dbReference type="SUPFAM" id="SSF74653">
    <property type="entry name" value="TolA/TonB C-terminal domain"/>
    <property type="match status" value="1"/>
</dbReference>
<dbReference type="AlphaFoldDB" id="A0A7W7KDU8"/>
<dbReference type="Pfam" id="PF03544">
    <property type="entry name" value="TonB_C"/>
    <property type="match status" value="1"/>
</dbReference>
<feature type="signal peptide" evidence="5">
    <location>
        <begin position="1"/>
        <end position="22"/>
    </location>
</feature>
<dbReference type="RefSeq" id="WP_184250682.1">
    <property type="nucleotide sequence ID" value="NZ_JACHLR010000045.1"/>
</dbReference>
<evidence type="ECO:0000259" key="6">
    <source>
        <dbReference type="PROSITE" id="PS52015"/>
    </source>
</evidence>
<protein>
    <submittedName>
        <fullName evidence="7">TonB family protein</fullName>
    </submittedName>
</protein>
<evidence type="ECO:0000256" key="3">
    <source>
        <dbReference type="ARBA" id="ARBA00022989"/>
    </source>
</evidence>
<comment type="subcellular location">
    <subcellularLocation>
        <location evidence="1">Membrane</location>
        <topology evidence="1">Single-pass membrane protein</topology>
    </subcellularLocation>
</comment>
<dbReference type="PROSITE" id="PS52015">
    <property type="entry name" value="TONB_CTD"/>
    <property type="match status" value="1"/>
</dbReference>
<dbReference type="Gene3D" id="3.30.1150.10">
    <property type="match status" value="1"/>
</dbReference>
<accession>A0A7W7KDU8</accession>
<dbReference type="GO" id="GO:0016020">
    <property type="term" value="C:membrane"/>
    <property type="evidence" value="ECO:0007669"/>
    <property type="project" value="UniProtKB-SubCell"/>
</dbReference>
<keyword evidence="8" id="KW-1185">Reference proteome</keyword>
<feature type="domain" description="TonB C-terminal" evidence="6">
    <location>
        <begin position="38"/>
        <end position="134"/>
    </location>
</feature>
<gene>
    <name evidence="7" type="ORF">HNO88_004374</name>
</gene>
<evidence type="ECO:0000313" key="7">
    <source>
        <dbReference type="EMBL" id="MBB4861026.1"/>
    </source>
</evidence>
<keyword evidence="2" id="KW-0812">Transmembrane</keyword>
<keyword evidence="5" id="KW-0732">Signal</keyword>
<evidence type="ECO:0000256" key="2">
    <source>
        <dbReference type="ARBA" id="ARBA00022692"/>
    </source>
</evidence>
<proteinExistence type="predicted"/>
<name>A0A7W7KDU8_9SPHN</name>
<dbReference type="InterPro" id="IPR037682">
    <property type="entry name" value="TonB_C"/>
</dbReference>
<dbReference type="InterPro" id="IPR006260">
    <property type="entry name" value="TonB/TolA_C"/>
</dbReference>
<evidence type="ECO:0000256" key="5">
    <source>
        <dbReference type="SAM" id="SignalP"/>
    </source>
</evidence>
<evidence type="ECO:0000256" key="4">
    <source>
        <dbReference type="ARBA" id="ARBA00023136"/>
    </source>
</evidence>
<evidence type="ECO:0000256" key="1">
    <source>
        <dbReference type="ARBA" id="ARBA00004167"/>
    </source>
</evidence>
<feature type="chain" id="PRO_5030842924" evidence="5">
    <location>
        <begin position="23"/>
        <end position="166"/>
    </location>
</feature>
<comment type="caution">
    <text evidence="7">The sequence shown here is derived from an EMBL/GenBank/DDBJ whole genome shotgun (WGS) entry which is preliminary data.</text>
</comment>
<keyword evidence="3" id="KW-1133">Transmembrane helix</keyword>
<keyword evidence="4" id="KW-0472">Membrane</keyword>
<dbReference type="EMBL" id="JACHLR010000045">
    <property type="protein sequence ID" value="MBB4861026.1"/>
    <property type="molecule type" value="Genomic_DNA"/>
</dbReference>
<dbReference type="NCBIfam" id="TIGR01352">
    <property type="entry name" value="tonB_Cterm"/>
    <property type="match status" value="1"/>
</dbReference>
<sequence>MKSYIAAALAVAFATGGASAFAQSTVTGIQAPPTLAAWSSRLMNDLNKGLRVRDELGAKGPSEGIVAVKFNCSESGAPSKVELLKSSGNREFDFATLRAVRRIASLHPLPTGLDHDQKYIVRMLFANSEEGAKQRIAQMRRDADRSNAWYMKTGTNTAAIELAPIG</sequence>
<evidence type="ECO:0000313" key="8">
    <source>
        <dbReference type="Proteomes" id="UP000555448"/>
    </source>
</evidence>
<organism evidence="7 8">
    <name type="scientific">Novosphingobium chloroacetimidivorans</name>
    <dbReference type="NCBI Taxonomy" id="1428314"/>
    <lineage>
        <taxon>Bacteria</taxon>
        <taxon>Pseudomonadati</taxon>
        <taxon>Pseudomonadota</taxon>
        <taxon>Alphaproteobacteria</taxon>
        <taxon>Sphingomonadales</taxon>
        <taxon>Sphingomonadaceae</taxon>
        <taxon>Novosphingobium</taxon>
    </lineage>
</organism>
<dbReference type="Proteomes" id="UP000555448">
    <property type="component" value="Unassembled WGS sequence"/>
</dbReference>
<reference evidence="7 8" key="1">
    <citation type="submission" date="2020-08" db="EMBL/GenBank/DDBJ databases">
        <title>Functional genomics of gut bacteria from endangered species of beetles.</title>
        <authorList>
            <person name="Carlos-Shanley C."/>
        </authorList>
    </citation>
    <scope>NUCLEOTIDE SEQUENCE [LARGE SCALE GENOMIC DNA]</scope>
    <source>
        <strain evidence="7 8">S00245</strain>
    </source>
</reference>